<accession>A0ABD0W2Y3</accession>
<dbReference type="PROSITE" id="PS51297">
    <property type="entry name" value="K_BOX"/>
    <property type="match status" value="1"/>
</dbReference>
<keyword evidence="1" id="KW-0175">Coiled coil</keyword>
<sequence>MRPWRRQVEWWSPLRIGMGEEGHQWEMQDSGEGGEVKGTISGCWRSRRGFQVRAELRGRGRRQRKTSLLSLQKWFMELSKLKAKYESLQQSQRHLLGEDLDALSLKDLEHLEQQLESALSLGRQRRTEIMLNQMEELKKKLAAEYKPMRSIHRSWRPDAVVTTGAFPNHPTHPNVMDTEPTLQIGYHHYESSEATIPRNSGAQNNFMQGWTL</sequence>
<feature type="coiled-coil region" evidence="1">
    <location>
        <begin position="71"/>
        <end position="98"/>
    </location>
</feature>
<protein>
    <recommendedName>
        <fullName evidence="2">K-box domain-containing protein</fullName>
    </recommendedName>
</protein>
<dbReference type="Proteomes" id="UP001552299">
    <property type="component" value="Unassembled WGS sequence"/>
</dbReference>
<feature type="domain" description="K-box" evidence="2">
    <location>
        <begin position="71"/>
        <end position="159"/>
    </location>
</feature>
<evidence type="ECO:0000256" key="1">
    <source>
        <dbReference type="SAM" id="Coils"/>
    </source>
</evidence>
<comment type="caution">
    <text evidence="3">The sequence shown here is derived from an EMBL/GenBank/DDBJ whole genome shotgun (WGS) entry which is preliminary data.</text>
</comment>
<evidence type="ECO:0000259" key="2">
    <source>
        <dbReference type="PROSITE" id="PS51297"/>
    </source>
</evidence>
<dbReference type="InterPro" id="IPR002487">
    <property type="entry name" value="TF_Kbox"/>
</dbReference>
<organism evidence="3 4">
    <name type="scientific">Dendrobium thyrsiflorum</name>
    <name type="common">Pinecone-like raceme dendrobium</name>
    <name type="synonym">Orchid</name>
    <dbReference type="NCBI Taxonomy" id="117978"/>
    <lineage>
        <taxon>Eukaryota</taxon>
        <taxon>Viridiplantae</taxon>
        <taxon>Streptophyta</taxon>
        <taxon>Embryophyta</taxon>
        <taxon>Tracheophyta</taxon>
        <taxon>Spermatophyta</taxon>
        <taxon>Magnoliopsida</taxon>
        <taxon>Liliopsida</taxon>
        <taxon>Asparagales</taxon>
        <taxon>Orchidaceae</taxon>
        <taxon>Epidendroideae</taxon>
        <taxon>Malaxideae</taxon>
        <taxon>Dendrobiinae</taxon>
        <taxon>Dendrobium</taxon>
    </lineage>
</organism>
<dbReference type="EMBL" id="JANQDX010000001">
    <property type="protein sequence ID" value="KAL0928211.1"/>
    <property type="molecule type" value="Genomic_DNA"/>
</dbReference>
<evidence type="ECO:0000313" key="3">
    <source>
        <dbReference type="EMBL" id="KAL0928211.1"/>
    </source>
</evidence>
<evidence type="ECO:0000313" key="4">
    <source>
        <dbReference type="Proteomes" id="UP001552299"/>
    </source>
</evidence>
<gene>
    <name evidence="3" type="ORF">M5K25_000083</name>
</gene>
<name>A0ABD0W2Y3_DENTH</name>
<dbReference type="AlphaFoldDB" id="A0ABD0W2Y3"/>
<proteinExistence type="predicted"/>
<dbReference type="Pfam" id="PF01486">
    <property type="entry name" value="K-box"/>
    <property type="match status" value="1"/>
</dbReference>
<reference evidence="3 4" key="1">
    <citation type="journal article" date="2024" name="Plant Biotechnol. J.">
        <title>Dendrobium thyrsiflorum genome and its molecular insights into genes involved in important horticultural traits.</title>
        <authorList>
            <person name="Chen B."/>
            <person name="Wang J.Y."/>
            <person name="Zheng P.J."/>
            <person name="Li K.L."/>
            <person name="Liang Y.M."/>
            <person name="Chen X.F."/>
            <person name="Zhang C."/>
            <person name="Zhao X."/>
            <person name="He X."/>
            <person name="Zhang G.Q."/>
            <person name="Liu Z.J."/>
            <person name="Xu Q."/>
        </authorList>
    </citation>
    <scope>NUCLEOTIDE SEQUENCE [LARGE SCALE GENOMIC DNA]</scope>
    <source>
        <strain evidence="3">GZMU011</strain>
    </source>
</reference>
<keyword evidence="4" id="KW-1185">Reference proteome</keyword>